<dbReference type="GO" id="GO:0030170">
    <property type="term" value="F:pyridoxal phosphate binding"/>
    <property type="evidence" value="ECO:0007669"/>
    <property type="project" value="InterPro"/>
</dbReference>
<comment type="similarity">
    <text evidence="2 6">Belongs to the class-III pyridoxal-phosphate-dependent aminotransferase family.</text>
</comment>
<evidence type="ECO:0000256" key="2">
    <source>
        <dbReference type="ARBA" id="ARBA00008954"/>
    </source>
</evidence>
<evidence type="ECO:0000256" key="4">
    <source>
        <dbReference type="ARBA" id="ARBA00022679"/>
    </source>
</evidence>
<dbReference type="CDD" id="cd00610">
    <property type="entry name" value="OAT_like"/>
    <property type="match status" value="1"/>
</dbReference>
<dbReference type="Gene3D" id="3.40.640.10">
    <property type="entry name" value="Type I PLP-dependent aspartate aminotransferase-like (Major domain)"/>
    <property type="match status" value="1"/>
</dbReference>
<dbReference type="EMBL" id="UGQE01000001">
    <property type="protein sequence ID" value="STZ09947.1"/>
    <property type="molecule type" value="Genomic_DNA"/>
</dbReference>
<reference evidence="8 10" key="2">
    <citation type="submission" date="2018-06" db="EMBL/GenBank/DDBJ databases">
        <authorList>
            <consortium name="Pathogen Informatics"/>
            <person name="Doyle S."/>
        </authorList>
    </citation>
    <scope>NUCLEOTIDE SEQUENCE [LARGE SCALE GENOMIC DNA]</scope>
    <source>
        <strain evidence="8 10">NCTC10293</strain>
    </source>
</reference>
<dbReference type="PANTHER" id="PTHR43552:SF1">
    <property type="entry name" value="DIAMINOBUTYRATE--2-OXOGLUTARATE AMINOTRANSFERASE"/>
    <property type="match status" value="1"/>
</dbReference>
<dbReference type="RefSeq" id="WP_078277198.1">
    <property type="nucleotide sequence ID" value="NZ_MUXU01000056.1"/>
</dbReference>
<name>A0A1S9ZX77_9GAMM</name>
<evidence type="ECO:0000313" key="8">
    <source>
        <dbReference type="EMBL" id="STZ09947.1"/>
    </source>
</evidence>
<comment type="cofactor">
    <cofactor evidence="1">
        <name>pyridoxal 5'-phosphate</name>
        <dbReference type="ChEBI" id="CHEBI:597326"/>
    </cofactor>
</comment>
<evidence type="ECO:0000256" key="6">
    <source>
        <dbReference type="RuleBase" id="RU003560"/>
    </source>
</evidence>
<reference evidence="7 9" key="1">
    <citation type="submission" date="2017-02" db="EMBL/GenBank/DDBJ databases">
        <title>Draft genome sequence of Moraxella caviae CCUG 355 type strain.</title>
        <authorList>
            <person name="Engstrom-Jakobsson H."/>
            <person name="Salva-Serra F."/>
            <person name="Thorell K."/>
            <person name="Gonzales-Siles L."/>
            <person name="Karlsson R."/>
            <person name="Boulund F."/>
            <person name="Engstrand L."/>
            <person name="Moore E."/>
        </authorList>
    </citation>
    <scope>NUCLEOTIDE SEQUENCE [LARGE SCALE GENOMIC DNA]</scope>
    <source>
        <strain evidence="7 9">CCUG 355</strain>
    </source>
</reference>
<evidence type="ECO:0000313" key="10">
    <source>
        <dbReference type="Proteomes" id="UP000255279"/>
    </source>
</evidence>
<dbReference type="Pfam" id="PF00202">
    <property type="entry name" value="Aminotran_3"/>
    <property type="match status" value="1"/>
</dbReference>
<organism evidence="7 9">
    <name type="scientific">Moraxella caviae</name>
    <dbReference type="NCBI Taxonomy" id="34060"/>
    <lineage>
        <taxon>Bacteria</taxon>
        <taxon>Pseudomonadati</taxon>
        <taxon>Pseudomonadota</taxon>
        <taxon>Gammaproteobacteria</taxon>
        <taxon>Moraxellales</taxon>
        <taxon>Moraxellaceae</taxon>
        <taxon>Moraxella</taxon>
    </lineage>
</organism>
<keyword evidence="9" id="KW-1185">Reference proteome</keyword>
<proteinExistence type="inferred from homology"/>
<evidence type="ECO:0000256" key="1">
    <source>
        <dbReference type="ARBA" id="ARBA00001933"/>
    </source>
</evidence>
<dbReference type="STRING" id="34060.B0181_09170"/>
<protein>
    <submittedName>
        <fullName evidence="8">Diaminobutyrate--2-oxoglutarate aminotransferase</fullName>
        <ecNumber evidence="8">2.6.1.76</ecNumber>
    </submittedName>
    <submittedName>
        <fullName evidence="7">Diaminobutyrate--2-oxoglutarate transaminase</fullName>
    </submittedName>
</protein>
<dbReference type="InterPro" id="IPR015422">
    <property type="entry name" value="PyrdxlP-dep_Trfase_small"/>
</dbReference>
<dbReference type="AlphaFoldDB" id="A0A1S9ZX77"/>
<dbReference type="NCBIfam" id="TIGR00709">
    <property type="entry name" value="dat"/>
    <property type="match status" value="1"/>
</dbReference>
<dbReference type="Proteomes" id="UP000190435">
    <property type="component" value="Unassembled WGS sequence"/>
</dbReference>
<evidence type="ECO:0000256" key="3">
    <source>
        <dbReference type="ARBA" id="ARBA00022576"/>
    </source>
</evidence>
<dbReference type="EMBL" id="MUXU01000056">
    <property type="protein sequence ID" value="OOR88104.1"/>
    <property type="molecule type" value="Genomic_DNA"/>
</dbReference>
<keyword evidence="4 8" id="KW-0808">Transferase</keyword>
<dbReference type="SUPFAM" id="SSF53383">
    <property type="entry name" value="PLP-dependent transferases"/>
    <property type="match status" value="1"/>
</dbReference>
<dbReference type="InterPro" id="IPR015424">
    <property type="entry name" value="PyrdxlP-dep_Trfase"/>
</dbReference>
<dbReference type="NCBIfam" id="NF005386">
    <property type="entry name" value="PRK06931.1"/>
    <property type="match status" value="1"/>
</dbReference>
<accession>A0A1S9ZX77</accession>
<dbReference type="Gene3D" id="3.90.1150.10">
    <property type="entry name" value="Aspartate Aminotransferase, domain 1"/>
    <property type="match status" value="1"/>
</dbReference>
<dbReference type="EC" id="2.6.1.76" evidence="8"/>
<dbReference type="FunFam" id="3.40.640.10:FF:000004">
    <property type="entry name" value="Acetylornithine aminotransferase"/>
    <property type="match status" value="1"/>
</dbReference>
<dbReference type="InterPro" id="IPR005814">
    <property type="entry name" value="Aminotrans_3"/>
</dbReference>
<evidence type="ECO:0000313" key="9">
    <source>
        <dbReference type="Proteomes" id="UP000190435"/>
    </source>
</evidence>
<evidence type="ECO:0000256" key="5">
    <source>
        <dbReference type="ARBA" id="ARBA00022898"/>
    </source>
</evidence>
<dbReference type="InterPro" id="IPR004637">
    <property type="entry name" value="Dat"/>
</dbReference>
<dbReference type="Proteomes" id="UP000255279">
    <property type="component" value="Unassembled WGS sequence"/>
</dbReference>
<dbReference type="InterPro" id="IPR049704">
    <property type="entry name" value="Aminotrans_3_PPA_site"/>
</dbReference>
<sequence length="452" mass="48600">MSVTPVTPAQTSNDYYLNRQDAMESNVRSYPRKLPLAIAKANGIWVTDVEGNQYLDCLAGAGTLALGHNHPAVFEALRDVLDSGLPLHTLDITTPVKDAFTEALLGFFPENFVLQFCGPTGADGTEAAIKLAKTYTGRDNVIAFSGGYHGMTHGSLAMTGNLSAKEKVGNLMPGVQFLPYPHEYRCPLGLGGEAGVDALTYYFENFIEDVESGVVKPAAVILEAIQGEGGVVPAPAKWLQKIREVTAKHDIVLILDEVQAGFARSGKMFAFEHAGIVPDVVVMSKAVGGGLPLCVLAINKKFDAWAPAGHTGTFRGNQLAMAAGLKVLEEIRDKNLEENARVQGEFLRSEVQKLQAEFGCIGHVRGRGLMNGIEIVDERKPADHMGSYPADSELAAAIQTACFNNKLLLERGGRGGTVVRILCPITITHEECVEVVARFKQSVIDALQKVRG</sequence>
<dbReference type="PANTHER" id="PTHR43552">
    <property type="entry name" value="DIAMINOBUTYRATE--2-OXOGLUTARATE AMINOTRANSFERASE"/>
    <property type="match status" value="1"/>
</dbReference>
<keyword evidence="5 6" id="KW-0663">Pyridoxal phosphate</keyword>
<evidence type="ECO:0000313" key="7">
    <source>
        <dbReference type="EMBL" id="OOR88104.1"/>
    </source>
</evidence>
<dbReference type="GO" id="GO:0045303">
    <property type="term" value="F:diaminobutyrate-2-oxoglutarate transaminase activity"/>
    <property type="evidence" value="ECO:0007669"/>
    <property type="project" value="UniProtKB-EC"/>
</dbReference>
<dbReference type="PROSITE" id="PS00600">
    <property type="entry name" value="AA_TRANSFER_CLASS_3"/>
    <property type="match status" value="1"/>
</dbReference>
<gene>
    <name evidence="8" type="primary">dat</name>
    <name evidence="7" type="ORF">B0181_09170</name>
    <name evidence="8" type="ORF">NCTC10293_00265</name>
</gene>
<dbReference type="InterPro" id="IPR015421">
    <property type="entry name" value="PyrdxlP-dep_Trfase_major"/>
</dbReference>
<dbReference type="OrthoDB" id="9801052at2"/>
<keyword evidence="3 8" id="KW-0032">Aminotransferase</keyword>